<comment type="function">
    <text evidence="1">Plays a role in synthesis, processing and/or stability of 23S rRNA.</text>
</comment>
<dbReference type="Pfam" id="PF02620">
    <property type="entry name" value="YceD"/>
    <property type="match status" value="1"/>
</dbReference>
<sequence>MSQQGIPSRTIPDPFRFAADGRSLVGEVAVADLLRLSDVLASLEGALAWRLEGSMVQGVVGLEPRLRLVVEGELSLSCQRCLGGLSWGLKVDNVLQPVRPGQAIPEGELEDDEVDAIEVAAELDVLALVEDEILLALPIAPRHENCESPRSMAGSNKESPFAALASLRGSPSAE</sequence>
<evidence type="ECO:0000313" key="7">
    <source>
        <dbReference type="EMBL" id="MFD1264584.1"/>
    </source>
</evidence>
<feature type="region of interest" description="Disordered" evidence="6">
    <location>
        <begin position="146"/>
        <end position="174"/>
    </location>
</feature>
<evidence type="ECO:0000256" key="6">
    <source>
        <dbReference type="SAM" id="MobiDB-lite"/>
    </source>
</evidence>
<protein>
    <recommendedName>
        <fullName evidence="3">Large ribosomal RNA subunit accumulation protein YceD</fullName>
    </recommendedName>
    <alternativeName>
        <fullName evidence="5">23S rRNA accumulation protein YceD</fullName>
    </alternativeName>
</protein>
<dbReference type="PANTHER" id="PTHR38099:SF1">
    <property type="entry name" value="LARGE RIBOSOMAL RNA SUBUNIT ACCUMULATION PROTEIN YCED"/>
    <property type="match status" value="1"/>
</dbReference>
<dbReference type="InterPro" id="IPR039255">
    <property type="entry name" value="YceD_bac"/>
</dbReference>
<dbReference type="Proteomes" id="UP001597158">
    <property type="component" value="Unassembled WGS sequence"/>
</dbReference>
<dbReference type="RefSeq" id="WP_002940518.1">
    <property type="nucleotide sequence ID" value="NZ_JARQZE010000004.1"/>
</dbReference>
<keyword evidence="4" id="KW-0690">Ribosome biogenesis</keyword>
<name>A0ABW3WFJ0_9RHOO</name>
<gene>
    <name evidence="7" type="ORF">ACFQ4M_13440</name>
</gene>
<evidence type="ECO:0000256" key="3">
    <source>
        <dbReference type="ARBA" id="ARBA00015716"/>
    </source>
</evidence>
<dbReference type="InterPro" id="IPR003772">
    <property type="entry name" value="YceD"/>
</dbReference>
<evidence type="ECO:0000313" key="8">
    <source>
        <dbReference type="Proteomes" id="UP001597158"/>
    </source>
</evidence>
<evidence type="ECO:0000256" key="5">
    <source>
        <dbReference type="ARBA" id="ARBA00031841"/>
    </source>
</evidence>
<keyword evidence="8" id="KW-1185">Reference proteome</keyword>
<comment type="similarity">
    <text evidence="2">Belongs to the DUF177 domain family.</text>
</comment>
<dbReference type="EMBL" id="JBHTMC010000026">
    <property type="protein sequence ID" value="MFD1264584.1"/>
    <property type="molecule type" value="Genomic_DNA"/>
</dbReference>
<proteinExistence type="inferred from homology"/>
<evidence type="ECO:0000256" key="4">
    <source>
        <dbReference type="ARBA" id="ARBA00022517"/>
    </source>
</evidence>
<accession>A0ABW3WFJ0</accession>
<organism evidence="7 8">
    <name type="scientific">Thauera mechernichensis</name>
    <dbReference type="NCBI Taxonomy" id="82788"/>
    <lineage>
        <taxon>Bacteria</taxon>
        <taxon>Pseudomonadati</taxon>
        <taxon>Pseudomonadota</taxon>
        <taxon>Betaproteobacteria</taxon>
        <taxon>Rhodocyclales</taxon>
        <taxon>Zoogloeaceae</taxon>
        <taxon>Thauera</taxon>
    </lineage>
</organism>
<reference evidence="8" key="1">
    <citation type="journal article" date="2019" name="Int. J. Syst. Evol. Microbiol.">
        <title>The Global Catalogue of Microorganisms (GCM) 10K type strain sequencing project: providing services to taxonomists for standard genome sequencing and annotation.</title>
        <authorList>
            <consortium name="The Broad Institute Genomics Platform"/>
            <consortium name="The Broad Institute Genome Sequencing Center for Infectious Disease"/>
            <person name="Wu L."/>
            <person name="Ma J."/>
        </authorList>
    </citation>
    <scope>NUCLEOTIDE SEQUENCE [LARGE SCALE GENOMIC DNA]</scope>
    <source>
        <strain evidence="8">CCUG 48884</strain>
    </source>
</reference>
<evidence type="ECO:0000256" key="2">
    <source>
        <dbReference type="ARBA" id="ARBA00010740"/>
    </source>
</evidence>
<comment type="caution">
    <text evidence="7">The sequence shown here is derived from an EMBL/GenBank/DDBJ whole genome shotgun (WGS) entry which is preliminary data.</text>
</comment>
<dbReference type="PANTHER" id="PTHR38099">
    <property type="entry name" value="LARGE RIBOSOMAL RNA SUBUNIT ACCUMULATION PROTEIN YCED"/>
    <property type="match status" value="1"/>
</dbReference>
<evidence type="ECO:0000256" key="1">
    <source>
        <dbReference type="ARBA" id="ARBA00002868"/>
    </source>
</evidence>